<reference evidence="3" key="1">
    <citation type="submission" date="2008-06" db="EMBL/GenBank/DDBJ databases">
        <title>Complete sequence of Chlorobium phaeobacteroides BS1.</title>
        <authorList>
            <consortium name="US DOE Joint Genome Institute"/>
            <person name="Lucas S."/>
            <person name="Copeland A."/>
            <person name="Lapidus A."/>
            <person name="Glavina del Rio T."/>
            <person name="Dalin E."/>
            <person name="Tice H."/>
            <person name="Bruce D."/>
            <person name="Goodwin L."/>
            <person name="Pitluck S."/>
            <person name="Schmutz J."/>
            <person name="Larimer F."/>
            <person name="Land M."/>
            <person name="Hauser L."/>
            <person name="Kyrpides N."/>
            <person name="Ovchinnikova G."/>
            <person name="Li T."/>
            <person name="Liu Z."/>
            <person name="Zhao F."/>
            <person name="Overmann J."/>
            <person name="Bryant D.A."/>
            <person name="Richardson P."/>
        </authorList>
    </citation>
    <scope>NUCLEOTIDE SEQUENCE [LARGE SCALE GENOMIC DNA]</scope>
    <source>
        <strain evidence="3">BS1</strain>
    </source>
</reference>
<name>B3EQF1_CHLPB</name>
<dbReference type="KEGG" id="cpb:Cphamn1_2555"/>
<feature type="region of interest" description="Disordered" evidence="1">
    <location>
        <begin position="29"/>
        <end position="49"/>
    </location>
</feature>
<dbReference type="OrthoDB" id="9802775at2"/>
<dbReference type="InterPro" id="IPR029479">
    <property type="entry name" value="Nitroreductase"/>
</dbReference>
<feature type="domain" description="Nitroreductase" evidence="2">
    <location>
        <begin position="74"/>
        <end position="256"/>
    </location>
</feature>
<dbReference type="NCBIfam" id="TIGR03605">
    <property type="entry name" value="antibiot_sagB"/>
    <property type="match status" value="1"/>
</dbReference>
<dbReference type="CDD" id="cd02142">
    <property type="entry name" value="McbC_SagB-like_oxidoreductase"/>
    <property type="match status" value="1"/>
</dbReference>
<dbReference type="Gene3D" id="3.40.109.10">
    <property type="entry name" value="NADH Oxidase"/>
    <property type="match status" value="1"/>
</dbReference>
<dbReference type="InterPro" id="IPR000415">
    <property type="entry name" value="Nitroreductase-like"/>
</dbReference>
<dbReference type="eggNOG" id="COG0778">
    <property type="taxonomic scope" value="Bacteria"/>
</dbReference>
<dbReference type="Pfam" id="PF00881">
    <property type="entry name" value="Nitroreductase"/>
    <property type="match status" value="1"/>
</dbReference>
<protein>
    <recommendedName>
        <fullName evidence="2">Nitroreductase domain-containing protein</fullName>
    </recommendedName>
</protein>
<dbReference type="EMBL" id="CP001101">
    <property type="protein sequence ID" value="ACE05449.1"/>
    <property type="molecule type" value="Genomic_DNA"/>
</dbReference>
<dbReference type="SUPFAM" id="SSF55469">
    <property type="entry name" value="FMN-dependent nitroreductase-like"/>
    <property type="match status" value="1"/>
</dbReference>
<dbReference type="InterPro" id="IPR020051">
    <property type="entry name" value="SagB-type_dehydrogenase"/>
</dbReference>
<dbReference type="PANTHER" id="PTHR43745:SF2">
    <property type="entry name" value="NITROREDUCTASE MJ1384-RELATED"/>
    <property type="match status" value="1"/>
</dbReference>
<evidence type="ECO:0000259" key="2">
    <source>
        <dbReference type="Pfam" id="PF00881"/>
    </source>
</evidence>
<dbReference type="AlphaFoldDB" id="B3EQF1"/>
<proteinExistence type="predicted"/>
<evidence type="ECO:0000256" key="1">
    <source>
        <dbReference type="SAM" id="MobiDB-lite"/>
    </source>
</evidence>
<dbReference type="InterPro" id="IPR052544">
    <property type="entry name" value="Bacteriocin_Proc_Enz"/>
</dbReference>
<accession>B3EQF1</accession>
<gene>
    <name evidence="3" type="ordered locus">Cphamn1_2555</name>
</gene>
<evidence type="ECO:0000313" key="3">
    <source>
        <dbReference type="EMBL" id="ACE05449.1"/>
    </source>
</evidence>
<dbReference type="HOGENOM" id="CLU_059362_3_0_10"/>
<sequence length="257" mass="28677">MQAGRKPHEKLEEYRYFLKDSIRQEINFTQTAQSRRLPAPSLQKPSPEDAVRIDLPEGPRSLQHCCRAPVGEAIMERESVRFYSDEALTLEELSALLWATQGVRHVLSEECALRTVPSAGARHSFETYIAAQNVKGLQAGLYRYLPLEHQLVQLFVDELIGIKAARACMDQRFVAGAAATFFWTTIPERMEWRYGLAAHKVIALDAGHVCQNLYLACTALGAGTCAIAAYDQTECDRLLGVDGDEEFTVYISPVGKV</sequence>
<dbReference type="STRING" id="331678.Cphamn1_2555"/>
<dbReference type="GO" id="GO:0016491">
    <property type="term" value="F:oxidoreductase activity"/>
    <property type="evidence" value="ECO:0007669"/>
    <property type="project" value="InterPro"/>
</dbReference>
<dbReference type="PANTHER" id="PTHR43745">
    <property type="entry name" value="NITROREDUCTASE MJ1384-RELATED"/>
    <property type="match status" value="1"/>
</dbReference>
<organism evidence="3">
    <name type="scientific">Chlorobium phaeobacteroides (strain BS1)</name>
    <dbReference type="NCBI Taxonomy" id="331678"/>
    <lineage>
        <taxon>Bacteria</taxon>
        <taxon>Pseudomonadati</taxon>
        <taxon>Chlorobiota</taxon>
        <taxon>Chlorobiia</taxon>
        <taxon>Chlorobiales</taxon>
        <taxon>Chlorobiaceae</taxon>
        <taxon>Chlorobium/Pelodictyon group</taxon>
        <taxon>Chlorobium</taxon>
    </lineage>
</organism>